<dbReference type="EMBL" id="LT607412">
    <property type="protein sequence ID" value="SCF03951.1"/>
    <property type="molecule type" value="Genomic_DNA"/>
</dbReference>
<dbReference type="GO" id="GO:0016301">
    <property type="term" value="F:kinase activity"/>
    <property type="evidence" value="ECO:0007669"/>
    <property type="project" value="UniProtKB-KW"/>
</dbReference>
<keyword evidence="3" id="KW-1185">Reference proteome</keyword>
<dbReference type="InterPro" id="IPR010121">
    <property type="entry name" value="Pyruvate_phosphate_dikinase"/>
</dbReference>
<dbReference type="Pfam" id="PF01326">
    <property type="entry name" value="PPDK_N"/>
    <property type="match status" value="1"/>
</dbReference>
<dbReference type="InterPro" id="IPR013815">
    <property type="entry name" value="ATP_grasp_subdomain_1"/>
</dbReference>
<gene>
    <name evidence="2" type="ORF">GA0070607_4736</name>
</gene>
<name>A0A1C4X6W7_9ACTN</name>
<keyword evidence="2" id="KW-0808">Transferase</keyword>
<evidence type="ECO:0000313" key="3">
    <source>
        <dbReference type="Proteomes" id="UP000198243"/>
    </source>
</evidence>
<dbReference type="AlphaFoldDB" id="A0A1C4X6W7"/>
<dbReference type="PANTHER" id="PTHR22931:SF9">
    <property type="entry name" value="PYRUVATE, PHOSPHATE DIKINASE 1, CHLOROPLASTIC"/>
    <property type="match status" value="1"/>
</dbReference>
<evidence type="ECO:0000259" key="1">
    <source>
        <dbReference type="Pfam" id="PF01326"/>
    </source>
</evidence>
<dbReference type="Gene3D" id="3.30.1490.20">
    <property type="entry name" value="ATP-grasp fold, A domain"/>
    <property type="match status" value="1"/>
</dbReference>
<dbReference type="PANTHER" id="PTHR22931">
    <property type="entry name" value="PHOSPHOENOLPYRUVATE DIKINASE-RELATED"/>
    <property type="match status" value="1"/>
</dbReference>
<sequence>MTRYVYDFIEGNKDLKDLLGGKGANLAEMTRMGLPVPPGFTVTTEACRDYLRTGMMPEVAAEHCGRGRV</sequence>
<keyword evidence="2" id="KW-0670">Pyruvate</keyword>
<dbReference type="SUPFAM" id="SSF56059">
    <property type="entry name" value="Glutathione synthetase ATP-binding domain-like"/>
    <property type="match status" value="1"/>
</dbReference>
<dbReference type="GO" id="GO:0005524">
    <property type="term" value="F:ATP binding"/>
    <property type="evidence" value="ECO:0007669"/>
    <property type="project" value="InterPro"/>
</dbReference>
<reference evidence="3" key="1">
    <citation type="submission" date="2016-06" db="EMBL/GenBank/DDBJ databases">
        <authorList>
            <person name="Varghese N."/>
            <person name="Submissions Spin"/>
        </authorList>
    </citation>
    <scope>NUCLEOTIDE SEQUENCE [LARGE SCALE GENOMIC DNA]</scope>
    <source>
        <strain evidence="3">DSM 44875</strain>
    </source>
</reference>
<dbReference type="InterPro" id="IPR002192">
    <property type="entry name" value="PPDK_AMP/ATP-bd"/>
</dbReference>
<feature type="domain" description="Pyruvate phosphate dikinase AMP/ATP-binding" evidence="1">
    <location>
        <begin position="17"/>
        <end position="56"/>
    </location>
</feature>
<keyword evidence="2" id="KW-0418">Kinase</keyword>
<proteinExistence type="predicted"/>
<dbReference type="GO" id="GO:0050242">
    <property type="term" value="F:pyruvate, phosphate dikinase activity"/>
    <property type="evidence" value="ECO:0007669"/>
    <property type="project" value="InterPro"/>
</dbReference>
<organism evidence="2 3">
    <name type="scientific">Micromonospora coriariae</name>
    <dbReference type="NCBI Taxonomy" id="285665"/>
    <lineage>
        <taxon>Bacteria</taxon>
        <taxon>Bacillati</taxon>
        <taxon>Actinomycetota</taxon>
        <taxon>Actinomycetes</taxon>
        <taxon>Micromonosporales</taxon>
        <taxon>Micromonosporaceae</taxon>
        <taxon>Micromonospora</taxon>
    </lineage>
</organism>
<dbReference type="Proteomes" id="UP000198243">
    <property type="component" value="Chromosome I"/>
</dbReference>
<evidence type="ECO:0000313" key="2">
    <source>
        <dbReference type="EMBL" id="SCF03951.1"/>
    </source>
</evidence>
<protein>
    <submittedName>
        <fullName evidence="2">Pyruvate phosphate dikinase, PEP/pyruvate binding domain</fullName>
    </submittedName>
</protein>
<accession>A0A1C4X6W7</accession>